<protein>
    <submittedName>
        <fullName evidence="1">Uncharacterized protein</fullName>
    </submittedName>
</protein>
<dbReference type="EMBL" id="CP000139">
    <property type="protein sequence ID" value="ABR41462.1"/>
    <property type="molecule type" value="Genomic_DNA"/>
</dbReference>
<dbReference type="BioCyc" id="BVUL435590:G1G59-3995-MONOMER"/>
<dbReference type="PaxDb" id="435590-BVU_3859"/>
<dbReference type="STRING" id="435590.BVU_3859"/>
<dbReference type="RefSeq" id="WP_012055918.1">
    <property type="nucleotide sequence ID" value="NC_009614.1"/>
</dbReference>
<evidence type="ECO:0000313" key="1">
    <source>
        <dbReference type="EMBL" id="ABR41462.1"/>
    </source>
</evidence>
<proteinExistence type="predicted"/>
<dbReference type="PATRIC" id="fig|435590.9.peg.3962"/>
<accession>A6L6Z8</accession>
<dbReference type="eggNOG" id="ENOG5033WNC">
    <property type="taxonomic scope" value="Bacteria"/>
</dbReference>
<dbReference type="HOGENOM" id="CLU_1531122_0_0_10"/>
<dbReference type="KEGG" id="bvu:BVU_3859"/>
<dbReference type="GeneID" id="5304818"/>
<reference evidence="1 2" key="1">
    <citation type="journal article" date="2007" name="PLoS Biol.">
        <title>Evolution of symbiotic bacteria in the distal human intestine.</title>
        <authorList>
            <person name="Xu J."/>
            <person name="Mahowald M.A."/>
            <person name="Ley R.E."/>
            <person name="Lozupone C.A."/>
            <person name="Hamady M."/>
            <person name="Martens E.C."/>
            <person name="Henrissat B."/>
            <person name="Coutinho P.M."/>
            <person name="Minx P."/>
            <person name="Latreille P."/>
            <person name="Cordum H."/>
            <person name="Van Brunt A."/>
            <person name="Kim K."/>
            <person name="Fulton R.S."/>
            <person name="Fulton L.A."/>
            <person name="Clifton S.W."/>
            <person name="Wilson R.K."/>
            <person name="Knight R.D."/>
            <person name="Gordon J.I."/>
        </authorList>
    </citation>
    <scope>NUCLEOTIDE SEQUENCE [LARGE SCALE GENOMIC DNA]</scope>
    <source>
        <strain evidence="2">ATCC 8482 / DSM 1447 / JCM 5826 / CCUG 4940 / NBRC 14291 / NCTC 11154</strain>
    </source>
</reference>
<dbReference type="AlphaFoldDB" id="A6L6Z8"/>
<evidence type="ECO:0000313" key="2">
    <source>
        <dbReference type="Proteomes" id="UP000002861"/>
    </source>
</evidence>
<name>A6L6Z8_PHOV8</name>
<gene>
    <name evidence="1" type="ordered locus">BVU_3859</name>
</gene>
<dbReference type="Proteomes" id="UP000002861">
    <property type="component" value="Chromosome"/>
</dbReference>
<organism evidence="1 2">
    <name type="scientific">Phocaeicola vulgatus (strain ATCC 8482 / DSM 1447 / JCM 5826 / CCUG 4940 / NBRC 14291 / NCTC 11154)</name>
    <name type="common">Bacteroides vulgatus</name>
    <dbReference type="NCBI Taxonomy" id="435590"/>
    <lineage>
        <taxon>Bacteria</taxon>
        <taxon>Pseudomonadati</taxon>
        <taxon>Bacteroidota</taxon>
        <taxon>Bacteroidia</taxon>
        <taxon>Bacteroidales</taxon>
        <taxon>Bacteroidaceae</taxon>
        <taxon>Phocaeicola</taxon>
    </lineage>
</organism>
<sequence>MRIQFEIKESLINILDQLMHSDFWATEIKEDESGKKIIKIKDLAYNLEAVAEVMGNEIFIRTALSKYTYRIYEVKGECWCEYVGAYRGFLEQKLLPIITPKENLLECEVLDSSILGGKQKTLREYAEDNLKLKKFREQNFGNNGFSKADHPRRVYDEFIKEDFIPEDKKGHSLNITKSAN</sequence>